<dbReference type="InterPro" id="IPR046342">
    <property type="entry name" value="CBS_dom_sf"/>
</dbReference>
<dbReference type="GO" id="GO:0005247">
    <property type="term" value="F:voltage-gated chloride channel activity"/>
    <property type="evidence" value="ECO:0007669"/>
    <property type="project" value="TreeGrafter"/>
</dbReference>
<dbReference type="AlphaFoldDB" id="A0A183F462"/>
<protein>
    <submittedName>
        <fullName evidence="5">CBS domain-containing protein</fullName>
    </submittedName>
</protein>
<keyword evidence="3" id="KW-0868">Chloride</keyword>
<name>A0A183F462_HELPZ</name>
<dbReference type="GO" id="GO:0005886">
    <property type="term" value="C:plasma membrane"/>
    <property type="evidence" value="ECO:0007669"/>
    <property type="project" value="TreeGrafter"/>
</dbReference>
<keyword evidence="1" id="KW-0813">Transport</keyword>
<dbReference type="PANTHER" id="PTHR45720">
    <property type="entry name" value="CHLORIDE CHANNEL PROTEIN 2"/>
    <property type="match status" value="1"/>
</dbReference>
<dbReference type="FunFam" id="3.10.580.10:FF:000048">
    <property type="entry name" value="Chloride channel 2c"/>
    <property type="match status" value="1"/>
</dbReference>
<accession>A0A183F462</accession>
<keyword evidence="2" id="KW-0406">Ion transport</keyword>
<dbReference type="WBParaSite" id="HPBE_0000095401-mRNA-1">
    <property type="protein sequence ID" value="HPBE_0000095401-mRNA-1"/>
    <property type="gene ID" value="HPBE_0000095401"/>
</dbReference>
<sequence length="184" mass="20532">LDKKQKSRGKGRRNSDCMRLLHGIAGSGLQSTTTAPIIKETQTECNVSFQHKDSLTGVLRRSMSRFAFSKSRRELIDLHGEERASWEAEQMMSLLDLQAVHVDAAPFQLVENTSVFKIHSVFSLLGLRRAYVTKLGRLVGVVALKELRAAIEDINHSSTHGPLKTSEDVMVKHVDTFDSCINNV</sequence>
<dbReference type="PANTHER" id="PTHR45720:SF10">
    <property type="entry name" value="CHLORIDE CHANNEL PROTEIN 2"/>
    <property type="match status" value="1"/>
</dbReference>
<evidence type="ECO:0000313" key="5">
    <source>
        <dbReference type="WBParaSite" id="HPBE_0000095401-mRNA-1"/>
    </source>
</evidence>
<evidence type="ECO:0000313" key="4">
    <source>
        <dbReference type="Proteomes" id="UP000050761"/>
    </source>
</evidence>
<reference evidence="5" key="1">
    <citation type="submission" date="2019-09" db="UniProtKB">
        <authorList>
            <consortium name="WormBaseParasite"/>
        </authorList>
    </citation>
    <scope>IDENTIFICATION</scope>
</reference>
<organism evidence="4 5">
    <name type="scientific">Heligmosomoides polygyrus</name>
    <name type="common">Parasitic roundworm</name>
    <dbReference type="NCBI Taxonomy" id="6339"/>
    <lineage>
        <taxon>Eukaryota</taxon>
        <taxon>Metazoa</taxon>
        <taxon>Ecdysozoa</taxon>
        <taxon>Nematoda</taxon>
        <taxon>Chromadorea</taxon>
        <taxon>Rhabditida</taxon>
        <taxon>Rhabditina</taxon>
        <taxon>Rhabditomorpha</taxon>
        <taxon>Strongyloidea</taxon>
        <taxon>Heligmosomidae</taxon>
        <taxon>Heligmosomoides</taxon>
    </lineage>
</organism>
<evidence type="ECO:0000256" key="3">
    <source>
        <dbReference type="ARBA" id="ARBA00023214"/>
    </source>
</evidence>
<evidence type="ECO:0000256" key="1">
    <source>
        <dbReference type="ARBA" id="ARBA00022448"/>
    </source>
</evidence>
<proteinExistence type="predicted"/>
<dbReference type="SUPFAM" id="SSF54631">
    <property type="entry name" value="CBS-domain pair"/>
    <property type="match status" value="1"/>
</dbReference>
<keyword evidence="4" id="KW-1185">Reference proteome</keyword>
<dbReference type="Proteomes" id="UP000050761">
    <property type="component" value="Unassembled WGS sequence"/>
</dbReference>
<dbReference type="InterPro" id="IPR050970">
    <property type="entry name" value="Cl_channel_volt-gated"/>
</dbReference>
<dbReference type="Gene3D" id="3.10.580.10">
    <property type="entry name" value="CBS-domain"/>
    <property type="match status" value="1"/>
</dbReference>
<evidence type="ECO:0000256" key="2">
    <source>
        <dbReference type="ARBA" id="ARBA00023065"/>
    </source>
</evidence>